<reference evidence="1" key="1">
    <citation type="journal article" date="2014" name="Front. Microbiol.">
        <title>High frequency of phylogenetically diverse reductive dehalogenase-homologous genes in deep subseafloor sedimentary metagenomes.</title>
        <authorList>
            <person name="Kawai M."/>
            <person name="Futagami T."/>
            <person name="Toyoda A."/>
            <person name="Takaki Y."/>
            <person name="Nishi S."/>
            <person name="Hori S."/>
            <person name="Arai W."/>
            <person name="Tsubouchi T."/>
            <person name="Morono Y."/>
            <person name="Uchiyama I."/>
            <person name="Ito T."/>
            <person name="Fujiyama A."/>
            <person name="Inagaki F."/>
            <person name="Takami H."/>
        </authorList>
    </citation>
    <scope>NUCLEOTIDE SEQUENCE</scope>
    <source>
        <strain evidence="1">Expedition CK06-06</strain>
    </source>
</reference>
<dbReference type="Gene3D" id="3.20.20.140">
    <property type="entry name" value="Metal-dependent hydrolases"/>
    <property type="match status" value="1"/>
</dbReference>
<evidence type="ECO:0000313" key="1">
    <source>
        <dbReference type="EMBL" id="GAH51275.1"/>
    </source>
</evidence>
<dbReference type="InterPro" id="IPR050138">
    <property type="entry name" value="DHOase/Allantoinase_Hydrolase"/>
</dbReference>
<dbReference type="GO" id="GO:0005737">
    <property type="term" value="C:cytoplasm"/>
    <property type="evidence" value="ECO:0007669"/>
    <property type="project" value="TreeGrafter"/>
</dbReference>
<feature type="non-terminal residue" evidence="1">
    <location>
        <position position="176"/>
    </location>
</feature>
<dbReference type="PANTHER" id="PTHR43668:SF2">
    <property type="entry name" value="ALLANTOINASE"/>
    <property type="match status" value="1"/>
</dbReference>
<accession>X1H2E3</accession>
<evidence type="ECO:0008006" key="2">
    <source>
        <dbReference type="Google" id="ProtNLM"/>
    </source>
</evidence>
<gene>
    <name evidence="1" type="ORF">S03H2_35854</name>
</gene>
<dbReference type="InterPro" id="IPR032466">
    <property type="entry name" value="Metal_Hydrolase"/>
</dbReference>
<dbReference type="GO" id="GO:0006145">
    <property type="term" value="P:purine nucleobase catabolic process"/>
    <property type="evidence" value="ECO:0007669"/>
    <property type="project" value="TreeGrafter"/>
</dbReference>
<proteinExistence type="predicted"/>
<dbReference type="GO" id="GO:0004038">
    <property type="term" value="F:allantoinase activity"/>
    <property type="evidence" value="ECO:0007669"/>
    <property type="project" value="TreeGrafter"/>
</dbReference>
<dbReference type="PANTHER" id="PTHR43668">
    <property type="entry name" value="ALLANTOINASE"/>
    <property type="match status" value="1"/>
</dbReference>
<protein>
    <recommendedName>
        <fullName evidence="2">Amidohydrolase-related domain-containing protein</fullName>
    </recommendedName>
</protein>
<name>X1H2E3_9ZZZZ</name>
<dbReference type="EMBL" id="BARU01021956">
    <property type="protein sequence ID" value="GAH51275.1"/>
    <property type="molecule type" value="Genomic_DNA"/>
</dbReference>
<organism evidence="1">
    <name type="scientific">marine sediment metagenome</name>
    <dbReference type="NCBI Taxonomy" id="412755"/>
    <lineage>
        <taxon>unclassified sequences</taxon>
        <taxon>metagenomes</taxon>
        <taxon>ecological metagenomes</taxon>
    </lineage>
</organism>
<dbReference type="AlphaFoldDB" id="X1H2E3"/>
<comment type="caution">
    <text evidence="1">The sequence shown here is derived from an EMBL/GenBank/DDBJ whole genome shotgun (WGS) entry which is preliminary data.</text>
</comment>
<dbReference type="SUPFAM" id="SSF51556">
    <property type="entry name" value="Metallo-dependent hydrolases"/>
    <property type="match status" value="1"/>
</dbReference>
<sequence>MFKGYSIIDLHTHLRNDIPKHTKTAKESGIDVVVYMANCHPPLDNLKRIKKSLREKRYCQAIPIAAITKSLKGKELVEVERIKPYVAGFSDDGKCVQNLNLISEILKMGVLLLVHCEPEVKMIDKYLNLLSKIGGKLHIQHLSKKESVKLVREAKRSGIKVTSETCPHYFTYTKGD</sequence>